<feature type="binding site" evidence="6">
    <location>
        <position position="806"/>
    </location>
    <ligand>
        <name>ATP</name>
        <dbReference type="ChEBI" id="CHEBI:30616"/>
    </ligand>
</feature>
<dbReference type="PROSITE" id="PS00107">
    <property type="entry name" value="PROTEIN_KINASE_ATP"/>
    <property type="match status" value="1"/>
</dbReference>
<dbReference type="PROSITE" id="PS50011">
    <property type="entry name" value="PROTEIN_KINASE_DOM"/>
    <property type="match status" value="1"/>
</dbReference>
<sequence>MMDENKPRPRRRGGRARAQNTGGVLANLHGINIVVEESNNGGGGGAAKKSTMRLKKGGGGGLLPMPDDAAEAKPTMPLTKVSKSTQNRDRKTASKSIIPSRVDKENTVNIYTSPDAEIPTTSLSPVQTASPTPPCSSVKVKSNRDVGDEARRILFSPLSASSASCDESQNSNSDCQDDVSDDECNSAHSDEVDAGTLSVDDDAETRTDASEDSALDVETSDIDDASDQQEYGGDDGDNSVLSQDDESEDEDYSIDDDSYSSNSDDEFEFEEDESDKKQRKKGKKKGADKDARIEDRCESVAIEGNDAVDEDIDDEPQTSPTNQLAECKMNLDDILGPEEDDYDDGPGGDIADDFGDEVDLGGPVSENVSVSEEPELHVSTPQQIPAEPLASESIAPEPNPTPSPALPSTSEIHNIVDRLFHEADIDTVTRRTIIQAVAAHFNLPTLEKSTKAMIKRRLTDLLQGNCDSAAEDTNIHHETRCDEVGLENNVPDADIGQGEEMEQTPQSIGVSNVVHDVGDDCKDRNDANGVAEQDLPISPAAQELLQQVDDQLPVSTDQDESIVGQCLLPVNEQPIDEAPLGDGNDSILFHCPSPEVSVKSTSSRKHHESTHLVDSMSMPDEMIQQDLHTPSAAENLSQHVDQQLTVSTESKAASIAGHYLPTVYESTNIDDGGCDDSILFQNLSPDVSVKSRSVPVDHHSSDIHTDAKSLSGALRDPSKSECDDSILFQNLSPDVSVKSRSVPGDHNPSANHADAMSTSSAFRDPSKSRSVVEKGKWSLGSQIGAGSFGRVYTGMNAMNGSIMAVKVLQIPNENKRAIVEDLQREIDLMKSLKHRNIVRYLGAEVDSARNILNIFQEWVPGGCISTLLKKFGPFSINVVKSYLAQILDGLDYLHCHGIIHRDIKGGNILVSNDGAIKLADFGASKRIEAFSAQSDMMELSMRGTPYFMAPEVFEEKFGFKADIWSVGGVIYQMITGSPPWKGMGFKSPVALFMHIKSHDRPPSLPRLTECNALDFALLEKILTACFQREPSMRPSASALKSHQFLNYSIDHTPESPNLTQNHDRLPSLSPIGAAFLESPTSPSPSSDDTTNGNEALGTTLADSLCFSLTMTSPFPKLNAREPTDTSSWPDWAKRCDKVNASRKVAENKEGNPYAKKSPLTSRCLERNTITTGRKSISFRDADADSMATK</sequence>
<dbReference type="GO" id="GO:0005524">
    <property type="term" value="F:ATP binding"/>
    <property type="evidence" value="ECO:0007669"/>
    <property type="project" value="UniProtKB-UniRule"/>
</dbReference>
<comment type="caution">
    <text evidence="10">The sequence shown here is derived from an EMBL/GenBank/DDBJ whole genome shotgun (WGS) entry which is preliminary data.</text>
</comment>
<evidence type="ECO:0000259" key="8">
    <source>
        <dbReference type="PROSITE" id="PS50011"/>
    </source>
</evidence>
<gene>
    <name evidence="10" type="ORF">ACHAWU_008328</name>
</gene>
<feature type="compositionally biased region" description="Polar residues" evidence="7">
    <location>
        <begin position="158"/>
        <end position="174"/>
    </location>
</feature>
<evidence type="ECO:0000256" key="7">
    <source>
        <dbReference type="SAM" id="MobiDB-lite"/>
    </source>
</evidence>
<name>A0ABD3M3G6_9STRA</name>
<dbReference type="SUPFAM" id="SSF56112">
    <property type="entry name" value="Protein kinase-like (PK-like)"/>
    <property type="match status" value="1"/>
</dbReference>
<dbReference type="InterPro" id="IPR008271">
    <property type="entry name" value="Ser/Thr_kinase_AS"/>
</dbReference>
<evidence type="ECO:0000313" key="11">
    <source>
        <dbReference type="Proteomes" id="UP001530293"/>
    </source>
</evidence>
<feature type="compositionally biased region" description="Acidic residues" evidence="7">
    <location>
        <begin position="335"/>
        <end position="359"/>
    </location>
</feature>
<keyword evidence="2" id="KW-0808">Transferase</keyword>
<evidence type="ECO:0008006" key="12">
    <source>
        <dbReference type="Google" id="ProtNLM"/>
    </source>
</evidence>
<dbReference type="CDD" id="cd06606">
    <property type="entry name" value="STKc_MAPKKK"/>
    <property type="match status" value="1"/>
</dbReference>
<feature type="region of interest" description="Disordered" evidence="7">
    <location>
        <begin position="37"/>
        <end position="383"/>
    </location>
</feature>
<dbReference type="InterPro" id="IPR011009">
    <property type="entry name" value="Kinase-like_dom_sf"/>
</dbReference>
<proteinExistence type="predicted"/>
<keyword evidence="11" id="KW-1185">Reference proteome</keyword>
<accession>A0ABD3M3G6</accession>
<keyword evidence="3 6" id="KW-0547">Nucleotide-binding</keyword>
<feature type="compositionally biased region" description="Acidic residues" evidence="7">
    <location>
        <begin position="175"/>
        <end position="184"/>
    </location>
</feature>
<feature type="region of interest" description="Disordered" evidence="7">
    <location>
        <begin position="737"/>
        <end position="769"/>
    </location>
</feature>
<feature type="region of interest" description="Disordered" evidence="7">
    <location>
        <begin position="1"/>
        <end position="23"/>
    </location>
</feature>
<keyword evidence="1" id="KW-0723">Serine/threonine-protein kinase</keyword>
<feature type="compositionally biased region" description="Basic and acidic residues" evidence="7">
    <location>
        <begin position="142"/>
        <end position="152"/>
    </location>
</feature>
<feature type="compositionally biased region" description="Basic and acidic residues" evidence="7">
    <location>
        <begin position="695"/>
        <end position="707"/>
    </location>
</feature>
<dbReference type="PANTHER" id="PTHR11584:SF369">
    <property type="entry name" value="MITOGEN-ACTIVATED PROTEIN KINASE KINASE KINASE 19-RELATED"/>
    <property type="match status" value="1"/>
</dbReference>
<dbReference type="AlphaFoldDB" id="A0ABD3M3G6"/>
<evidence type="ECO:0000256" key="5">
    <source>
        <dbReference type="ARBA" id="ARBA00022840"/>
    </source>
</evidence>
<dbReference type="PANTHER" id="PTHR11584">
    <property type="entry name" value="SERINE/THREONINE PROTEIN KINASE"/>
    <property type="match status" value="1"/>
</dbReference>
<dbReference type="InterPro" id="IPR017441">
    <property type="entry name" value="Protein_kinase_ATP_BS"/>
</dbReference>
<evidence type="ECO:0000259" key="9">
    <source>
        <dbReference type="PROSITE" id="PS51998"/>
    </source>
</evidence>
<dbReference type="GO" id="GO:0004674">
    <property type="term" value="F:protein serine/threonine kinase activity"/>
    <property type="evidence" value="ECO:0007669"/>
    <property type="project" value="UniProtKB-KW"/>
</dbReference>
<evidence type="ECO:0000256" key="4">
    <source>
        <dbReference type="ARBA" id="ARBA00022777"/>
    </source>
</evidence>
<feature type="domain" description="Protein kinase" evidence="8">
    <location>
        <begin position="777"/>
        <end position="1045"/>
    </location>
</feature>
<dbReference type="Proteomes" id="UP001530293">
    <property type="component" value="Unassembled WGS sequence"/>
</dbReference>
<keyword evidence="4" id="KW-0418">Kinase</keyword>
<evidence type="ECO:0000256" key="2">
    <source>
        <dbReference type="ARBA" id="ARBA00022679"/>
    </source>
</evidence>
<organism evidence="10 11">
    <name type="scientific">Discostella pseudostelligera</name>
    <dbReference type="NCBI Taxonomy" id="259834"/>
    <lineage>
        <taxon>Eukaryota</taxon>
        <taxon>Sar</taxon>
        <taxon>Stramenopiles</taxon>
        <taxon>Ochrophyta</taxon>
        <taxon>Bacillariophyta</taxon>
        <taxon>Coscinodiscophyceae</taxon>
        <taxon>Thalassiosirophycidae</taxon>
        <taxon>Stephanodiscales</taxon>
        <taxon>Stephanodiscaceae</taxon>
        <taxon>Discostella</taxon>
    </lineage>
</organism>
<dbReference type="PROSITE" id="PS51998">
    <property type="entry name" value="DEK_C"/>
    <property type="match status" value="1"/>
</dbReference>
<feature type="compositionally biased region" description="Polar residues" evidence="7">
    <location>
        <begin position="119"/>
        <end position="130"/>
    </location>
</feature>
<dbReference type="EMBL" id="JALLBG020000228">
    <property type="protein sequence ID" value="KAL3758574.1"/>
    <property type="molecule type" value="Genomic_DNA"/>
</dbReference>
<dbReference type="Gene3D" id="1.10.510.10">
    <property type="entry name" value="Transferase(Phosphotransferase) domain 1"/>
    <property type="match status" value="1"/>
</dbReference>
<dbReference type="InterPro" id="IPR000719">
    <property type="entry name" value="Prot_kinase_dom"/>
</dbReference>
<feature type="region of interest" description="Disordered" evidence="7">
    <location>
        <begin position="691"/>
        <end position="717"/>
    </location>
</feature>
<dbReference type="PROSITE" id="PS00108">
    <property type="entry name" value="PROTEIN_KINASE_ST"/>
    <property type="match status" value="1"/>
</dbReference>
<dbReference type="SUPFAM" id="SSF109715">
    <property type="entry name" value="DEK C-terminal domain"/>
    <property type="match status" value="1"/>
</dbReference>
<feature type="compositionally biased region" description="Acidic residues" evidence="7">
    <location>
        <begin position="210"/>
        <end position="273"/>
    </location>
</feature>
<feature type="compositionally biased region" description="Low complexity" evidence="7">
    <location>
        <begin position="1078"/>
        <end position="1090"/>
    </location>
</feature>
<dbReference type="SMART" id="SM00220">
    <property type="entry name" value="S_TKc"/>
    <property type="match status" value="1"/>
</dbReference>
<evidence type="ECO:0000313" key="10">
    <source>
        <dbReference type="EMBL" id="KAL3758574.1"/>
    </source>
</evidence>
<feature type="compositionally biased region" description="Basic and acidic residues" evidence="7">
    <location>
        <begin position="285"/>
        <end position="298"/>
    </location>
</feature>
<reference evidence="10 11" key="1">
    <citation type="submission" date="2024-10" db="EMBL/GenBank/DDBJ databases">
        <title>Updated reference genomes for cyclostephanoid diatoms.</title>
        <authorList>
            <person name="Roberts W.R."/>
            <person name="Alverson A.J."/>
        </authorList>
    </citation>
    <scope>NUCLEOTIDE SEQUENCE [LARGE SCALE GENOMIC DNA]</scope>
    <source>
        <strain evidence="10 11">AJA232-27</strain>
    </source>
</reference>
<protein>
    <recommendedName>
        <fullName evidence="12">Protein kinase domain-containing protein</fullName>
    </recommendedName>
</protein>
<evidence type="ECO:0000256" key="6">
    <source>
        <dbReference type="PROSITE-ProRule" id="PRU10141"/>
    </source>
</evidence>
<keyword evidence="5 6" id="KW-0067">ATP-binding</keyword>
<dbReference type="Pfam" id="PF08766">
    <property type="entry name" value="DEK_C"/>
    <property type="match status" value="1"/>
</dbReference>
<feature type="compositionally biased region" description="Acidic residues" evidence="7">
    <location>
        <begin position="306"/>
        <end position="316"/>
    </location>
</feature>
<feature type="domain" description="DEK-C" evidence="9">
    <location>
        <begin position="406"/>
        <end position="463"/>
    </location>
</feature>
<evidence type="ECO:0000256" key="1">
    <source>
        <dbReference type="ARBA" id="ARBA00022527"/>
    </source>
</evidence>
<dbReference type="Pfam" id="PF00069">
    <property type="entry name" value="Pkinase"/>
    <property type="match status" value="1"/>
</dbReference>
<evidence type="ECO:0000256" key="3">
    <source>
        <dbReference type="ARBA" id="ARBA00022741"/>
    </source>
</evidence>
<dbReference type="InterPro" id="IPR014876">
    <property type="entry name" value="DEK_C"/>
</dbReference>
<feature type="region of interest" description="Disordered" evidence="7">
    <location>
        <begin position="1072"/>
        <end position="1094"/>
    </location>
</feature>